<comment type="caution">
    <text evidence="2">The sequence shown here is derived from an EMBL/GenBank/DDBJ whole genome shotgun (WGS) entry which is preliminary data.</text>
</comment>
<protein>
    <submittedName>
        <fullName evidence="2">Uncharacterized protein</fullName>
    </submittedName>
</protein>
<dbReference type="Proteomes" id="UP000518266">
    <property type="component" value="Unassembled WGS sequence"/>
</dbReference>
<dbReference type="EMBL" id="JAAKFY010000022">
    <property type="protein sequence ID" value="KAF3838272.1"/>
    <property type="molecule type" value="Genomic_DNA"/>
</dbReference>
<name>A0A7J5XMG2_DISMA</name>
<evidence type="ECO:0000313" key="2">
    <source>
        <dbReference type="EMBL" id="KAF3838272.1"/>
    </source>
</evidence>
<gene>
    <name evidence="2" type="ORF">F7725_010040</name>
</gene>
<sequence>MWDFKGRPPDVLPGRYEIRDQDGDTALVMILEMEEEHSAIGISMGVFFSSLFVCVVRRCCCKGSSSKNKTSEPEAAEPDVPYEEYDLEPVRLQPDHVSEPSGTPYRAQPPLTPTDPLIHNHPSVEMPPTYSEIFASGQTDAPTFPVHSDPEPRFEEVSRVNRTHPSTRPPTRTAVVSAVAFFSVTISPKSQSAKTVFTTQNTRFTKQMSTRRTMVSTQ</sequence>
<feature type="region of interest" description="Disordered" evidence="1">
    <location>
        <begin position="148"/>
        <end position="171"/>
    </location>
</feature>
<dbReference type="AlphaFoldDB" id="A0A7J5XMG2"/>
<organism evidence="2 3">
    <name type="scientific">Dissostichus mawsoni</name>
    <name type="common">Antarctic cod</name>
    <dbReference type="NCBI Taxonomy" id="36200"/>
    <lineage>
        <taxon>Eukaryota</taxon>
        <taxon>Metazoa</taxon>
        <taxon>Chordata</taxon>
        <taxon>Craniata</taxon>
        <taxon>Vertebrata</taxon>
        <taxon>Euteleostomi</taxon>
        <taxon>Actinopterygii</taxon>
        <taxon>Neopterygii</taxon>
        <taxon>Teleostei</taxon>
        <taxon>Neoteleostei</taxon>
        <taxon>Acanthomorphata</taxon>
        <taxon>Eupercaria</taxon>
        <taxon>Perciformes</taxon>
        <taxon>Notothenioidei</taxon>
        <taxon>Nototheniidae</taxon>
        <taxon>Dissostichus</taxon>
    </lineage>
</organism>
<evidence type="ECO:0000313" key="3">
    <source>
        <dbReference type="Proteomes" id="UP000518266"/>
    </source>
</evidence>
<reference evidence="2 3" key="1">
    <citation type="submission" date="2020-03" db="EMBL/GenBank/DDBJ databases">
        <title>Dissostichus mawsoni Genome sequencing and assembly.</title>
        <authorList>
            <person name="Park H."/>
        </authorList>
    </citation>
    <scope>NUCLEOTIDE SEQUENCE [LARGE SCALE GENOMIC DNA]</scope>
    <source>
        <strain evidence="2">DM0001</strain>
        <tissue evidence="2">Muscle</tissue>
    </source>
</reference>
<accession>A0A7J5XMG2</accession>
<proteinExistence type="predicted"/>
<dbReference type="OrthoDB" id="8446784at2759"/>
<feature type="compositionally biased region" description="Basic and acidic residues" evidence="1">
    <location>
        <begin position="148"/>
        <end position="159"/>
    </location>
</feature>
<evidence type="ECO:0000256" key="1">
    <source>
        <dbReference type="SAM" id="MobiDB-lite"/>
    </source>
</evidence>
<keyword evidence="3" id="KW-1185">Reference proteome</keyword>